<evidence type="ECO:0000259" key="12">
    <source>
        <dbReference type="PROSITE" id="PS50109"/>
    </source>
</evidence>
<dbReference type="Pfam" id="PF00512">
    <property type="entry name" value="HisKA"/>
    <property type="match status" value="1"/>
</dbReference>
<dbReference type="PROSITE" id="PS50885">
    <property type="entry name" value="HAMP"/>
    <property type="match status" value="1"/>
</dbReference>
<dbReference type="CDD" id="cd06225">
    <property type="entry name" value="HAMP"/>
    <property type="match status" value="1"/>
</dbReference>
<organism evidence="14">
    <name type="scientific">Desulfobacca acetoxidans</name>
    <dbReference type="NCBI Taxonomy" id="60893"/>
    <lineage>
        <taxon>Bacteria</taxon>
        <taxon>Pseudomonadati</taxon>
        <taxon>Thermodesulfobacteriota</taxon>
        <taxon>Desulfobaccia</taxon>
        <taxon>Desulfobaccales</taxon>
        <taxon>Desulfobaccaceae</taxon>
        <taxon>Desulfobacca</taxon>
    </lineage>
</organism>
<comment type="caution">
    <text evidence="14">The sequence shown here is derived from an EMBL/GenBank/DDBJ whole genome shotgun (WGS) entry which is preliminary data.</text>
</comment>
<dbReference type="InterPro" id="IPR003594">
    <property type="entry name" value="HATPase_dom"/>
</dbReference>
<feature type="transmembrane region" description="Helical" evidence="11">
    <location>
        <begin position="20"/>
        <end position="40"/>
    </location>
</feature>
<evidence type="ECO:0000259" key="13">
    <source>
        <dbReference type="PROSITE" id="PS50885"/>
    </source>
</evidence>
<evidence type="ECO:0000256" key="4">
    <source>
        <dbReference type="ARBA" id="ARBA00022553"/>
    </source>
</evidence>
<evidence type="ECO:0000256" key="5">
    <source>
        <dbReference type="ARBA" id="ARBA00022679"/>
    </source>
</evidence>
<evidence type="ECO:0000256" key="10">
    <source>
        <dbReference type="ARBA" id="ARBA00023136"/>
    </source>
</evidence>
<evidence type="ECO:0000313" key="14">
    <source>
        <dbReference type="EMBL" id="HHS29952.1"/>
    </source>
</evidence>
<dbReference type="PROSITE" id="PS50109">
    <property type="entry name" value="HIS_KIN"/>
    <property type="match status" value="1"/>
</dbReference>
<dbReference type="SUPFAM" id="SSF158472">
    <property type="entry name" value="HAMP domain-like"/>
    <property type="match status" value="1"/>
</dbReference>
<dbReference type="Gene3D" id="3.30.565.10">
    <property type="entry name" value="Histidine kinase-like ATPase, C-terminal domain"/>
    <property type="match status" value="1"/>
</dbReference>
<keyword evidence="10 11" id="KW-0472">Membrane</keyword>
<dbReference type="Pfam" id="PF02518">
    <property type="entry name" value="HATPase_c"/>
    <property type="match status" value="1"/>
</dbReference>
<dbReference type="SUPFAM" id="SSF55874">
    <property type="entry name" value="ATPase domain of HSP90 chaperone/DNA topoisomerase II/histidine kinase"/>
    <property type="match status" value="1"/>
</dbReference>
<dbReference type="SMART" id="SM00388">
    <property type="entry name" value="HisKA"/>
    <property type="match status" value="1"/>
</dbReference>
<dbReference type="FunFam" id="3.30.565.10:FF:000006">
    <property type="entry name" value="Sensor histidine kinase WalK"/>
    <property type="match status" value="1"/>
</dbReference>
<dbReference type="InterPro" id="IPR003660">
    <property type="entry name" value="HAMP_dom"/>
</dbReference>
<evidence type="ECO:0000256" key="3">
    <source>
        <dbReference type="ARBA" id="ARBA00012438"/>
    </source>
</evidence>
<dbReference type="CDD" id="cd00082">
    <property type="entry name" value="HisKA"/>
    <property type="match status" value="1"/>
</dbReference>
<evidence type="ECO:0000256" key="9">
    <source>
        <dbReference type="ARBA" id="ARBA00023012"/>
    </source>
</evidence>
<dbReference type="InterPro" id="IPR036097">
    <property type="entry name" value="HisK_dim/P_sf"/>
</dbReference>
<evidence type="ECO:0000256" key="7">
    <source>
        <dbReference type="ARBA" id="ARBA00022777"/>
    </source>
</evidence>
<keyword evidence="4" id="KW-0597">Phosphoprotein</keyword>
<feature type="domain" description="Histidine kinase" evidence="12">
    <location>
        <begin position="252"/>
        <end position="464"/>
    </location>
</feature>
<name>A0A7V6A477_9BACT</name>
<dbReference type="InterPro" id="IPR050428">
    <property type="entry name" value="TCS_sensor_his_kinase"/>
</dbReference>
<keyword evidence="5" id="KW-0808">Transferase</keyword>
<feature type="transmembrane region" description="Helical" evidence="11">
    <location>
        <begin position="169"/>
        <end position="189"/>
    </location>
</feature>
<accession>A0A7V6A477</accession>
<evidence type="ECO:0000256" key="11">
    <source>
        <dbReference type="SAM" id="Phobius"/>
    </source>
</evidence>
<dbReference type="InterPro" id="IPR004358">
    <property type="entry name" value="Sig_transdc_His_kin-like_C"/>
</dbReference>
<dbReference type="Gene3D" id="1.10.287.130">
    <property type="match status" value="1"/>
</dbReference>
<reference evidence="14" key="1">
    <citation type="journal article" date="2020" name="mSystems">
        <title>Genome- and Community-Level Interaction Insights into Carbon Utilization and Element Cycling Functions of Hydrothermarchaeota in Hydrothermal Sediment.</title>
        <authorList>
            <person name="Zhou Z."/>
            <person name="Liu Y."/>
            <person name="Xu W."/>
            <person name="Pan J."/>
            <person name="Luo Z.H."/>
            <person name="Li M."/>
        </authorList>
    </citation>
    <scope>NUCLEOTIDE SEQUENCE [LARGE SCALE GENOMIC DNA]</scope>
    <source>
        <strain evidence="14">SpSt-767</strain>
    </source>
</reference>
<proteinExistence type="predicted"/>
<sequence>MFLRPLRRFRQTLSLRLTLWYSAIFIISSLVLFVAAYLFLANSLRQKDQETILGKVKDCQAQYQAGGIIALRNDLKFQKYAGKRQEYFVRLAGPQNRTLFLSLPDQWADFDLASLEGSPLSGQAWIHLKARNDDNVLELVSLRLPDGSILQVGKNTENREEFLESFRGIFLGVMLPVILLGFLGGLFLASRALRPIRQLIQTVQTITATGEIEARMPASSSGDELGELARLFNRMLEKIEALIKGMKGTLDNVAHDLRTPLARMRGTAEMALQHPEDPVACQEALGDCLEESERIITMINTLMDIAEAETGTLPLQRARVNLAGLLADVLDLYRYVAEEKQITVIPDYPAELWVTADENRLRQTLANLLDNALKYTPPGGHVEVKARAADQQALVAFQDTGVGILPEELPRIWERLYRGDKSRSQRGLGLGLSLVRAIIQAHDGQVSVTSTPGVGSTFEIALPQ</sequence>
<feature type="domain" description="HAMP" evidence="13">
    <location>
        <begin position="190"/>
        <end position="244"/>
    </location>
</feature>
<dbReference type="PANTHER" id="PTHR45436">
    <property type="entry name" value="SENSOR HISTIDINE KINASE YKOH"/>
    <property type="match status" value="1"/>
</dbReference>
<dbReference type="Pfam" id="PF00672">
    <property type="entry name" value="HAMP"/>
    <property type="match status" value="1"/>
</dbReference>
<evidence type="ECO:0000256" key="1">
    <source>
        <dbReference type="ARBA" id="ARBA00000085"/>
    </source>
</evidence>
<keyword evidence="6 11" id="KW-0812">Transmembrane</keyword>
<dbReference type="InterPro" id="IPR005467">
    <property type="entry name" value="His_kinase_dom"/>
</dbReference>
<dbReference type="InterPro" id="IPR036890">
    <property type="entry name" value="HATPase_C_sf"/>
</dbReference>
<keyword evidence="7 14" id="KW-0418">Kinase</keyword>
<dbReference type="InterPro" id="IPR003661">
    <property type="entry name" value="HisK_dim/P_dom"/>
</dbReference>
<protein>
    <recommendedName>
        <fullName evidence="3">histidine kinase</fullName>
        <ecNumber evidence="3">2.7.13.3</ecNumber>
    </recommendedName>
</protein>
<dbReference type="EMBL" id="DTGR01000155">
    <property type="protein sequence ID" value="HHS29952.1"/>
    <property type="molecule type" value="Genomic_DNA"/>
</dbReference>
<dbReference type="EC" id="2.7.13.3" evidence="3"/>
<dbReference type="SMART" id="SM00387">
    <property type="entry name" value="HATPase_c"/>
    <property type="match status" value="1"/>
</dbReference>
<evidence type="ECO:0000256" key="2">
    <source>
        <dbReference type="ARBA" id="ARBA00004370"/>
    </source>
</evidence>
<dbReference type="PANTHER" id="PTHR45436:SF8">
    <property type="entry name" value="HISTIDINE KINASE"/>
    <property type="match status" value="1"/>
</dbReference>
<comment type="subcellular location">
    <subcellularLocation>
        <location evidence="2">Membrane</location>
    </subcellularLocation>
</comment>
<evidence type="ECO:0000256" key="6">
    <source>
        <dbReference type="ARBA" id="ARBA00022692"/>
    </source>
</evidence>
<comment type="catalytic activity">
    <reaction evidence="1">
        <text>ATP + protein L-histidine = ADP + protein N-phospho-L-histidine.</text>
        <dbReference type="EC" id="2.7.13.3"/>
    </reaction>
</comment>
<gene>
    <name evidence="14" type="ORF">ENV52_09675</name>
</gene>
<dbReference type="PRINTS" id="PR00344">
    <property type="entry name" value="BCTRLSENSOR"/>
</dbReference>
<dbReference type="AlphaFoldDB" id="A0A7V6A477"/>
<keyword evidence="8 11" id="KW-1133">Transmembrane helix</keyword>
<keyword evidence="9" id="KW-0902">Two-component regulatory system</keyword>
<evidence type="ECO:0000256" key="8">
    <source>
        <dbReference type="ARBA" id="ARBA00022989"/>
    </source>
</evidence>
<dbReference type="GO" id="GO:0000155">
    <property type="term" value="F:phosphorelay sensor kinase activity"/>
    <property type="evidence" value="ECO:0007669"/>
    <property type="project" value="InterPro"/>
</dbReference>
<dbReference type="GO" id="GO:0005886">
    <property type="term" value="C:plasma membrane"/>
    <property type="evidence" value="ECO:0007669"/>
    <property type="project" value="TreeGrafter"/>
</dbReference>
<dbReference type="SMART" id="SM00304">
    <property type="entry name" value="HAMP"/>
    <property type="match status" value="1"/>
</dbReference>
<dbReference type="Gene3D" id="6.10.340.10">
    <property type="match status" value="1"/>
</dbReference>
<dbReference type="SUPFAM" id="SSF47384">
    <property type="entry name" value="Homodimeric domain of signal transducing histidine kinase"/>
    <property type="match status" value="1"/>
</dbReference>